<gene>
    <name evidence="3" type="ORF">G6M90_00g020130</name>
</gene>
<dbReference type="RefSeq" id="XP_065985951.1">
    <property type="nucleotide sequence ID" value="XM_066129850.1"/>
</dbReference>
<dbReference type="Proteomes" id="UP000510686">
    <property type="component" value="Chromosome 1"/>
</dbReference>
<proteinExistence type="predicted"/>
<evidence type="ECO:0000313" key="3">
    <source>
        <dbReference type="EMBL" id="QLI65404.1"/>
    </source>
</evidence>
<dbReference type="GeneID" id="90967483"/>
<protein>
    <recommendedName>
        <fullName evidence="2">DUF8212 domain-containing protein</fullName>
    </recommendedName>
</protein>
<feature type="domain" description="DUF8212" evidence="2">
    <location>
        <begin position="11"/>
        <end position="72"/>
    </location>
</feature>
<organism evidence="3 4">
    <name type="scientific">Metarhizium brunneum</name>
    <dbReference type="NCBI Taxonomy" id="500148"/>
    <lineage>
        <taxon>Eukaryota</taxon>
        <taxon>Fungi</taxon>
        <taxon>Dikarya</taxon>
        <taxon>Ascomycota</taxon>
        <taxon>Pezizomycotina</taxon>
        <taxon>Sordariomycetes</taxon>
        <taxon>Hypocreomycetidae</taxon>
        <taxon>Hypocreales</taxon>
        <taxon>Clavicipitaceae</taxon>
        <taxon>Metarhizium</taxon>
    </lineage>
</organism>
<evidence type="ECO:0000256" key="1">
    <source>
        <dbReference type="SAM" id="MobiDB-lite"/>
    </source>
</evidence>
<dbReference type="InterPro" id="IPR058525">
    <property type="entry name" value="DUF8212"/>
</dbReference>
<dbReference type="OrthoDB" id="20872at2759"/>
<dbReference type="EMBL" id="CP058932">
    <property type="protein sequence ID" value="QLI65404.1"/>
    <property type="molecule type" value="Genomic_DNA"/>
</dbReference>
<sequence>MPMPYGERQRVFYRLREEVTRKYNDLSIFAWTGPATTTLSLPRRPASSRTTAKSVARHTPATSTSAAVSTPNSRSQTKASSSLRLSSTRSINCPFPPTNTSSTSANTTAPIPTTTPSPTSVACYSKKSARASLCASKKRPTARPPSEDGPPSIPAGSQLHLLYPSNA</sequence>
<evidence type="ECO:0000313" key="4">
    <source>
        <dbReference type="Proteomes" id="UP000510686"/>
    </source>
</evidence>
<feature type="compositionally biased region" description="Low complexity" evidence="1">
    <location>
        <begin position="98"/>
        <end position="120"/>
    </location>
</feature>
<feature type="compositionally biased region" description="Low complexity" evidence="1">
    <location>
        <begin position="80"/>
        <end position="90"/>
    </location>
</feature>
<name>A0A7D5YTI6_9HYPO</name>
<evidence type="ECO:0000259" key="2">
    <source>
        <dbReference type="Pfam" id="PF26640"/>
    </source>
</evidence>
<dbReference type="Pfam" id="PF26640">
    <property type="entry name" value="DUF8212"/>
    <property type="match status" value="1"/>
</dbReference>
<accession>A0A7D5YTI6</accession>
<keyword evidence="4" id="KW-1185">Reference proteome</keyword>
<dbReference type="AlphaFoldDB" id="A0A7D5YTI6"/>
<reference evidence="3 4" key="1">
    <citation type="submission" date="2020-07" db="EMBL/GenBank/DDBJ databases">
        <title>Telomere length de novo assembly of all 7 chromosomes of the fungus, Metarhizium brunneum, using a novel assembly pipeline.</title>
        <authorList>
            <person name="Saud z."/>
            <person name="Kortsinoglou A."/>
            <person name="Kouvelis V.N."/>
            <person name="Butt T.M."/>
        </authorList>
    </citation>
    <scope>NUCLEOTIDE SEQUENCE [LARGE SCALE GENOMIC DNA]</scope>
    <source>
        <strain evidence="3 4">4556</strain>
    </source>
</reference>
<feature type="compositionally biased region" description="Low complexity" evidence="1">
    <location>
        <begin position="61"/>
        <end position="70"/>
    </location>
</feature>
<feature type="region of interest" description="Disordered" evidence="1">
    <location>
        <begin position="37"/>
        <end position="167"/>
    </location>
</feature>
<dbReference type="KEGG" id="mbrn:90967483"/>